<evidence type="ECO:0000313" key="3">
    <source>
        <dbReference type="Proteomes" id="UP000198539"/>
    </source>
</evidence>
<dbReference type="Gene3D" id="2.10.10.20">
    <property type="entry name" value="Carbohydrate-binding module superfamily 5/12"/>
    <property type="match status" value="1"/>
</dbReference>
<accession>A0A1H3E2Q6</accession>
<sequence>MGAEGPPGTVGPEGPQGPAGADGADGAPGADGINGADGSDGADGLSFVWQGPWVTATGYALNDVVENDGSVYICITVHTSAASDQPGVGASWLTNWDLFASGADLSAQGTLGSGPVVLSRRSINAQAASYTLVIADEGAAIHMTSASAVTLTVPANSAVAFPTGAEIEVVALGAGVVSITADTGVSINGVSAGSVDIAAQWQGAVLRKYDTDAWLLIGAVGNVL</sequence>
<dbReference type="EMBL" id="FNOM01000017">
    <property type="protein sequence ID" value="SDX72917.1"/>
    <property type="molecule type" value="Genomic_DNA"/>
</dbReference>
<name>A0A1H3E2Q6_9RHOB</name>
<evidence type="ECO:0000313" key="2">
    <source>
        <dbReference type="EMBL" id="SDX72917.1"/>
    </source>
</evidence>
<proteinExistence type="predicted"/>
<dbReference type="AlphaFoldDB" id="A0A1H3E2Q6"/>
<dbReference type="STRING" id="564137.SAMN04488238_11737"/>
<dbReference type="Pfam" id="PF01391">
    <property type="entry name" value="Collagen"/>
    <property type="match status" value="1"/>
</dbReference>
<keyword evidence="2" id="KW-0176">Collagen</keyword>
<gene>
    <name evidence="2" type="ORF">SAMN04488238_11737</name>
</gene>
<dbReference type="InterPro" id="IPR008160">
    <property type="entry name" value="Collagen"/>
</dbReference>
<protein>
    <submittedName>
        <fullName evidence="2">Collagen triple helix repeat-containing protein</fullName>
    </submittedName>
</protein>
<dbReference type="Proteomes" id="UP000198539">
    <property type="component" value="Unassembled WGS sequence"/>
</dbReference>
<organism evidence="2 3">
    <name type="scientific">Roseicitreum antarcticum</name>
    <dbReference type="NCBI Taxonomy" id="564137"/>
    <lineage>
        <taxon>Bacteria</taxon>
        <taxon>Pseudomonadati</taxon>
        <taxon>Pseudomonadota</taxon>
        <taxon>Alphaproteobacteria</taxon>
        <taxon>Rhodobacterales</taxon>
        <taxon>Paracoccaceae</taxon>
        <taxon>Roseicitreum</taxon>
    </lineage>
</organism>
<feature type="region of interest" description="Disordered" evidence="1">
    <location>
        <begin position="1"/>
        <end position="37"/>
    </location>
</feature>
<evidence type="ECO:0000256" key="1">
    <source>
        <dbReference type="SAM" id="MobiDB-lite"/>
    </source>
</evidence>
<reference evidence="2 3" key="1">
    <citation type="submission" date="2016-10" db="EMBL/GenBank/DDBJ databases">
        <authorList>
            <person name="de Groot N.N."/>
        </authorList>
    </citation>
    <scope>NUCLEOTIDE SEQUENCE [LARGE SCALE GENOMIC DNA]</scope>
    <source>
        <strain evidence="2 3">CGMCC 1.8894</strain>
    </source>
</reference>
<keyword evidence="3" id="KW-1185">Reference proteome</keyword>
<dbReference type="RefSeq" id="WP_218132179.1">
    <property type="nucleotide sequence ID" value="NZ_CP061501.1"/>
</dbReference>